<evidence type="ECO:0000313" key="1">
    <source>
        <dbReference type="EMBL" id="CAL5999166.1"/>
    </source>
</evidence>
<proteinExistence type="predicted"/>
<sequence length="113" mass="13446">MKFCQDFIHSVWLAVTFVFTCNRVFNSPTQLILNSSFQFQLNQATVGKEQIQELISRIKLNQYLLASFMAQVCQASYRWRQPEYELSPLYLATKKFQMVQYYIIIIQLIIDNF</sequence>
<evidence type="ECO:0000313" key="2">
    <source>
        <dbReference type="Proteomes" id="UP001642409"/>
    </source>
</evidence>
<dbReference type="Proteomes" id="UP001642409">
    <property type="component" value="Unassembled WGS sequence"/>
</dbReference>
<organism evidence="1 2">
    <name type="scientific">Hexamita inflata</name>
    <dbReference type="NCBI Taxonomy" id="28002"/>
    <lineage>
        <taxon>Eukaryota</taxon>
        <taxon>Metamonada</taxon>
        <taxon>Diplomonadida</taxon>
        <taxon>Hexamitidae</taxon>
        <taxon>Hexamitinae</taxon>
        <taxon>Hexamita</taxon>
    </lineage>
</organism>
<gene>
    <name evidence="1" type="ORF">HINF_LOCUS16085</name>
</gene>
<reference evidence="1 2" key="1">
    <citation type="submission" date="2024-07" db="EMBL/GenBank/DDBJ databases">
        <authorList>
            <person name="Akdeniz Z."/>
        </authorList>
    </citation>
    <scope>NUCLEOTIDE SEQUENCE [LARGE SCALE GENOMIC DNA]</scope>
</reference>
<dbReference type="EMBL" id="CAXDID020000039">
    <property type="protein sequence ID" value="CAL5999166.1"/>
    <property type="molecule type" value="Genomic_DNA"/>
</dbReference>
<comment type="caution">
    <text evidence="1">The sequence shown here is derived from an EMBL/GenBank/DDBJ whole genome shotgun (WGS) entry which is preliminary data.</text>
</comment>
<accession>A0ABP1HPE5</accession>
<protein>
    <submittedName>
        <fullName evidence="1">Hypothetical_protein</fullName>
    </submittedName>
</protein>
<keyword evidence="2" id="KW-1185">Reference proteome</keyword>
<name>A0ABP1HPE5_9EUKA</name>